<dbReference type="PANTHER" id="PTHR37422">
    <property type="entry name" value="TEICHURONIC ACID BIOSYNTHESIS PROTEIN TUAE"/>
    <property type="match status" value="1"/>
</dbReference>
<keyword evidence="3 5" id="KW-1133">Transmembrane helix</keyword>
<dbReference type="EMBL" id="CP002046">
    <property type="protein sequence ID" value="EAP87676.1"/>
    <property type="molecule type" value="Genomic_DNA"/>
</dbReference>
<feature type="transmembrane region" description="Helical" evidence="5">
    <location>
        <begin position="360"/>
        <end position="377"/>
    </location>
</feature>
<feature type="transmembrane region" description="Helical" evidence="5">
    <location>
        <begin position="194"/>
        <end position="224"/>
    </location>
</feature>
<keyword evidence="8" id="KW-1185">Reference proteome</keyword>
<evidence type="ECO:0000256" key="4">
    <source>
        <dbReference type="ARBA" id="ARBA00023136"/>
    </source>
</evidence>
<keyword evidence="4 5" id="KW-0472">Membrane</keyword>
<feature type="transmembrane region" description="Helical" evidence="5">
    <location>
        <begin position="84"/>
        <end position="103"/>
    </location>
</feature>
<name>A3U609_CROAH</name>
<evidence type="ECO:0000256" key="5">
    <source>
        <dbReference type="SAM" id="Phobius"/>
    </source>
</evidence>
<dbReference type="InterPro" id="IPR007016">
    <property type="entry name" value="O-antigen_ligase-rel_domated"/>
</dbReference>
<feature type="transmembrane region" description="Helical" evidence="5">
    <location>
        <begin position="115"/>
        <end position="136"/>
    </location>
</feature>
<accession>A3U609</accession>
<evidence type="ECO:0000256" key="3">
    <source>
        <dbReference type="ARBA" id="ARBA00022989"/>
    </source>
</evidence>
<keyword evidence="2 5" id="KW-0812">Transmembrane</keyword>
<feature type="transmembrane region" description="Helical" evidence="5">
    <location>
        <begin position="55"/>
        <end position="72"/>
    </location>
</feature>
<feature type="transmembrane region" description="Helical" evidence="5">
    <location>
        <begin position="9"/>
        <end position="25"/>
    </location>
</feature>
<dbReference type="OrthoDB" id="1631746at2"/>
<dbReference type="PANTHER" id="PTHR37422:SF13">
    <property type="entry name" value="LIPOPOLYSACCHARIDE BIOSYNTHESIS PROTEIN PA4999-RELATED"/>
    <property type="match status" value="1"/>
</dbReference>
<dbReference type="InterPro" id="IPR051533">
    <property type="entry name" value="WaaL-like"/>
</dbReference>
<feature type="domain" description="O-antigen ligase-related" evidence="6">
    <location>
        <begin position="195"/>
        <end position="341"/>
    </location>
</feature>
<dbReference type="RefSeq" id="WP_013186353.1">
    <property type="nucleotide sequence ID" value="NC_014230.1"/>
</dbReference>
<dbReference type="Proteomes" id="UP000002297">
    <property type="component" value="Chromosome"/>
</dbReference>
<evidence type="ECO:0000259" key="6">
    <source>
        <dbReference type="Pfam" id="PF04932"/>
    </source>
</evidence>
<sequence>MMQFSSKNWFYLGCLVMMCSILLPFDKKPLAIGVFALFALITIIKNKLKFNLKFFLINACVSILFLISLLYTENLDTGFKKIEQTASLLVFPWYFAFLVNSKYKLYGNSKVLYKLLYAFILSAILLNLYYFLYFYFTEFTFADVLYHYSHLIDDKIEGYMIHPIYLSMHLCLSLIFLMFIPLKRNILNFTIRGLLVFLIVFFMFLMSKKGPMIAIGLIALFYFFKHNKSSLIRGLGVSIICLCVCFLFINDRANRNFKELFSIDTIENNVTSTNIRYSIYKNAIVIFKEEPLIGYGIGDSKNTLFEKNKETSDLLFAGQYNTHNQYLSFLLALGIIGTTIIIICYIIVFKNQKSKNNYLAIYTIAFYALVMLTENILERQDGVIYFSYFSCFLQTISTQELPWRKNNV</sequence>
<comment type="subcellular location">
    <subcellularLocation>
        <location evidence="1">Membrane</location>
        <topology evidence="1">Multi-pass membrane protein</topology>
    </subcellularLocation>
</comment>
<protein>
    <recommendedName>
        <fullName evidence="6">O-antigen ligase-related domain-containing protein</fullName>
    </recommendedName>
</protein>
<gene>
    <name evidence="7" type="ordered locus">CA2559_02935</name>
</gene>
<feature type="transmembrane region" description="Helical" evidence="5">
    <location>
        <begin position="326"/>
        <end position="348"/>
    </location>
</feature>
<dbReference type="eggNOG" id="COG3307">
    <property type="taxonomic scope" value="Bacteria"/>
</dbReference>
<proteinExistence type="predicted"/>
<dbReference type="AlphaFoldDB" id="A3U609"/>
<dbReference type="GeneID" id="89452381"/>
<evidence type="ECO:0000256" key="2">
    <source>
        <dbReference type="ARBA" id="ARBA00022692"/>
    </source>
</evidence>
<dbReference type="Pfam" id="PF04932">
    <property type="entry name" value="Wzy_C"/>
    <property type="match status" value="1"/>
</dbReference>
<feature type="transmembrane region" description="Helical" evidence="5">
    <location>
        <begin position="31"/>
        <end position="48"/>
    </location>
</feature>
<organism evidence="7 8">
    <name type="scientific">Croceibacter atlanticus (strain ATCC BAA-628 / JCM 21780 / CIP 108009 / IAM 15332 / KCTC 12090 / HTCC2559)</name>
    <dbReference type="NCBI Taxonomy" id="216432"/>
    <lineage>
        <taxon>Bacteria</taxon>
        <taxon>Pseudomonadati</taxon>
        <taxon>Bacteroidota</taxon>
        <taxon>Flavobacteriia</taxon>
        <taxon>Flavobacteriales</taxon>
        <taxon>Flavobacteriaceae</taxon>
        <taxon>Croceibacter</taxon>
    </lineage>
</organism>
<dbReference type="GO" id="GO:0016020">
    <property type="term" value="C:membrane"/>
    <property type="evidence" value="ECO:0007669"/>
    <property type="project" value="UniProtKB-SubCell"/>
</dbReference>
<evidence type="ECO:0000313" key="7">
    <source>
        <dbReference type="EMBL" id="EAP87676.1"/>
    </source>
</evidence>
<reference evidence="7 8" key="1">
    <citation type="journal article" date="2010" name="J. Bacteriol.">
        <title>The complete genome sequence of Croceibacter atlanticus HTCC2559T.</title>
        <authorList>
            <person name="Oh H.M."/>
            <person name="Kang I."/>
            <person name="Ferriera S."/>
            <person name="Giovannoni S.J."/>
            <person name="Cho J.C."/>
        </authorList>
    </citation>
    <scope>NUCLEOTIDE SEQUENCE [LARGE SCALE GENOMIC DNA]</scope>
    <source>
        <strain evidence="8">ATCC BAA-628 / HTCC2559 / KCTC 12090</strain>
    </source>
</reference>
<evidence type="ECO:0000256" key="1">
    <source>
        <dbReference type="ARBA" id="ARBA00004141"/>
    </source>
</evidence>
<evidence type="ECO:0000313" key="8">
    <source>
        <dbReference type="Proteomes" id="UP000002297"/>
    </source>
</evidence>
<dbReference type="KEGG" id="cat:CA2559_02935"/>
<feature type="transmembrane region" description="Helical" evidence="5">
    <location>
        <begin position="230"/>
        <end position="249"/>
    </location>
</feature>
<feature type="transmembrane region" description="Helical" evidence="5">
    <location>
        <begin position="164"/>
        <end position="182"/>
    </location>
</feature>
<dbReference type="STRING" id="216432.CA2559_02935"/>
<dbReference type="HOGENOM" id="CLU_643633_0_0_10"/>